<dbReference type="Proteomes" id="UP000198546">
    <property type="component" value="Chromosome i"/>
</dbReference>
<accession>A0A1G6S970</accession>
<sequence length="75" mass="7534">MTFTTGGLARLAGLSDSAVPCVMTGNGPTSEEIRRHVRAAVTGLTHQADAARSAPRSVSAPGDRVAGPLGSTTDT</sequence>
<evidence type="ECO:0000313" key="2">
    <source>
        <dbReference type="EMBL" id="SDD12695.1"/>
    </source>
</evidence>
<keyword evidence="3" id="KW-1185">Reference proteome</keyword>
<proteinExistence type="predicted"/>
<dbReference type="Gene3D" id="1.10.260.40">
    <property type="entry name" value="lambda repressor-like DNA-binding domains"/>
    <property type="match status" value="1"/>
</dbReference>
<dbReference type="RefSeq" id="WP_090589847.1">
    <property type="nucleotide sequence ID" value="NZ_LT629688.1"/>
</dbReference>
<reference evidence="2 3" key="1">
    <citation type="submission" date="2016-10" db="EMBL/GenBank/DDBJ databases">
        <authorList>
            <person name="de Groot N.N."/>
        </authorList>
    </citation>
    <scope>NUCLEOTIDE SEQUENCE [LARGE SCALE GENOMIC DNA]</scope>
    <source>
        <strain evidence="2 3">MON 2.2</strain>
    </source>
</reference>
<gene>
    <name evidence="2" type="ORF">SAMN04489747_0244</name>
</gene>
<dbReference type="STRING" id="675864.SAMN04489747_0244"/>
<dbReference type="EMBL" id="LT629688">
    <property type="protein sequence ID" value="SDD12695.1"/>
    <property type="molecule type" value="Genomic_DNA"/>
</dbReference>
<organism evidence="2 3">
    <name type="scientific">Auraticoccus monumenti</name>
    <dbReference type="NCBI Taxonomy" id="675864"/>
    <lineage>
        <taxon>Bacteria</taxon>
        <taxon>Bacillati</taxon>
        <taxon>Actinomycetota</taxon>
        <taxon>Actinomycetes</taxon>
        <taxon>Propionibacteriales</taxon>
        <taxon>Propionibacteriaceae</taxon>
        <taxon>Auraticoccus</taxon>
    </lineage>
</organism>
<protein>
    <submittedName>
        <fullName evidence="2">Uncharacterized protein</fullName>
    </submittedName>
</protein>
<dbReference type="SUPFAM" id="SSF47413">
    <property type="entry name" value="lambda repressor-like DNA-binding domains"/>
    <property type="match status" value="1"/>
</dbReference>
<dbReference type="AlphaFoldDB" id="A0A1G6S970"/>
<dbReference type="InterPro" id="IPR010982">
    <property type="entry name" value="Lambda_DNA-bd_dom_sf"/>
</dbReference>
<evidence type="ECO:0000313" key="3">
    <source>
        <dbReference type="Proteomes" id="UP000198546"/>
    </source>
</evidence>
<feature type="compositionally biased region" description="Low complexity" evidence="1">
    <location>
        <begin position="48"/>
        <end position="61"/>
    </location>
</feature>
<name>A0A1G6S970_9ACTN</name>
<evidence type="ECO:0000256" key="1">
    <source>
        <dbReference type="SAM" id="MobiDB-lite"/>
    </source>
</evidence>
<dbReference type="GO" id="GO:0003677">
    <property type="term" value="F:DNA binding"/>
    <property type="evidence" value="ECO:0007669"/>
    <property type="project" value="InterPro"/>
</dbReference>
<feature type="region of interest" description="Disordered" evidence="1">
    <location>
        <begin position="45"/>
        <end position="75"/>
    </location>
</feature>